<feature type="domain" description="NAD-dependent epimerase/dehydratase" evidence="3">
    <location>
        <begin position="19"/>
        <end position="141"/>
    </location>
</feature>
<sequence>MSTPKLTLSSPTLPPSSLILVTGCNGLIATHAADQLLAAGYHVRGAVRSLTASGYLTPLFTARHGPGRFTLVETPDLTVPGAWDAAVRGVAGIAHVVGAVDTQVQDAEAAAAAELPWQIRLLEAARREGVRSVVVTASAWGAWTPDPSKKVVLTEESWNDEAVALARDASVDAGAKGMAGFMALKTLVERGLWEWVRKEEPEFAFNTLLLDTVIGECLDPKNQGIPSTAGMVHWVWQNKLVEVLNMVKPQWFIDCRDAGRLYVALLASSPQVDRQRIYGFGERYSWVKVAEILSNLHPEHASQMAKPKDNGWDQTEVPNQKAEELLRRLGQQGWTSLEKSVEENAKSWLKLGDAEIPEHIYSKLGK</sequence>
<name>A0AAJ0HP20_9PEZI</name>
<dbReference type="GO" id="GO:0016616">
    <property type="term" value="F:oxidoreductase activity, acting on the CH-OH group of donors, NAD or NADP as acceptor"/>
    <property type="evidence" value="ECO:0007669"/>
    <property type="project" value="TreeGrafter"/>
</dbReference>
<organism evidence="4 5">
    <name type="scientific">Lasiosphaeria hispida</name>
    <dbReference type="NCBI Taxonomy" id="260671"/>
    <lineage>
        <taxon>Eukaryota</taxon>
        <taxon>Fungi</taxon>
        <taxon>Dikarya</taxon>
        <taxon>Ascomycota</taxon>
        <taxon>Pezizomycotina</taxon>
        <taxon>Sordariomycetes</taxon>
        <taxon>Sordariomycetidae</taxon>
        <taxon>Sordariales</taxon>
        <taxon>Lasiosphaeriaceae</taxon>
        <taxon>Lasiosphaeria</taxon>
    </lineage>
</organism>
<dbReference type="PROSITE" id="PS51257">
    <property type="entry name" value="PROKAR_LIPOPROTEIN"/>
    <property type="match status" value="1"/>
</dbReference>
<comment type="similarity">
    <text evidence="2">Belongs to the NAD(P)-dependent epimerase/dehydratase family. Dihydroflavonol-4-reductase subfamily.</text>
</comment>
<dbReference type="SUPFAM" id="SSF51735">
    <property type="entry name" value="NAD(P)-binding Rossmann-fold domains"/>
    <property type="match status" value="1"/>
</dbReference>
<evidence type="ECO:0000256" key="1">
    <source>
        <dbReference type="ARBA" id="ARBA00023002"/>
    </source>
</evidence>
<gene>
    <name evidence="4" type="ORF">B0T25DRAFT_514474</name>
</gene>
<keyword evidence="5" id="KW-1185">Reference proteome</keyword>
<dbReference type="Gene3D" id="3.40.50.720">
    <property type="entry name" value="NAD(P)-binding Rossmann-like Domain"/>
    <property type="match status" value="1"/>
</dbReference>
<dbReference type="InterPro" id="IPR050425">
    <property type="entry name" value="NAD(P)_dehydrat-like"/>
</dbReference>
<dbReference type="InterPro" id="IPR036291">
    <property type="entry name" value="NAD(P)-bd_dom_sf"/>
</dbReference>
<dbReference type="PANTHER" id="PTHR10366">
    <property type="entry name" value="NAD DEPENDENT EPIMERASE/DEHYDRATASE"/>
    <property type="match status" value="1"/>
</dbReference>
<reference evidence="4" key="2">
    <citation type="submission" date="2023-06" db="EMBL/GenBank/DDBJ databases">
        <authorList>
            <consortium name="Lawrence Berkeley National Laboratory"/>
            <person name="Haridas S."/>
            <person name="Hensen N."/>
            <person name="Bonometti L."/>
            <person name="Westerberg I."/>
            <person name="Brannstrom I.O."/>
            <person name="Guillou S."/>
            <person name="Cros-Aarteil S."/>
            <person name="Calhoun S."/>
            <person name="Kuo A."/>
            <person name="Mondo S."/>
            <person name="Pangilinan J."/>
            <person name="Riley R."/>
            <person name="Labutti K."/>
            <person name="Andreopoulos B."/>
            <person name="Lipzen A."/>
            <person name="Chen C."/>
            <person name="Yanf M."/>
            <person name="Daum C."/>
            <person name="Ng V."/>
            <person name="Clum A."/>
            <person name="Steindorff A."/>
            <person name="Ohm R."/>
            <person name="Martin F."/>
            <person name="Silar P."/>
            <person name="Natvig D."/>
            <person name="Lalanne C."/>
            <person name="Gautier V."/>
            <person name="Ament-Velasquez S.L."/>
            <person name="Kruys A."/>
            <person name="Hutchinson M.I."/>
            <person name="Powell A.J."/>
            <person name="Barry K."/>
            <person name="Miller A.N."/>
            <person name="Grigoriev I.V."/>
            <person name="Debuchy R."/>
            <person name="Gladieux P."/>
            <person name="Thoren M.H."/>
            <person name="Johannesson H."/>
        </authorList>
    </citation>
    <scope>NUCLEOTIDE SEQUENCE</scope>
    <source>
        <strain evidence="4">CBS 955.72</strain>
    </source>
</reference>
<keyword evidence="1" id="KW-0560">Oxidoreductase</keyword>
<dbReference type="Pfam" id="PF01370">
    <property type="entry name" value="Epimerase"/>
    <property type="match status" value="1"/>
</dbReference>
<evidence type="ECO:0000313" key="4">
    <source>
        <dbReference type="EMBL" id="KAK3358814.1"/>
    </source>
</evidence>
<dbReference type="FunFam" id="3.40.50.720:FF:000426">
    <property type="entry name" value="Aldehyde reductase 2"/>
    <property type="match status" value="1"/>
</dbReference>
<dbReference type="PANTHER" id="PTHR10366:SF562">
    <property type="entry name" value="ALDEHYDE REDUCTASE II (AFU_ORTHOLOGUE AFUA_1G11360)"/>
    <property type="match status" value="1"/>
</dbReference>
<accession>A0AAJ0HP20</accession>
<dbReference type="Proteomes" id="UP001275084">
    <property type="component" value="Unassembled WGS sequence"/>
</dbReference>
<evidence type="ECO:0000259" key="3">
    <source>
        <dbReference type="Pfam" id="PF01370"/>
    </source>
</evidence>
<protein>
    <recommendedName>
        <fullName evidence="3">NAD-dependent epimerase/dehydratase domain-containing protein</fullName>
    </recommendedName>
</protein>
<evidence type="ECO:0000256" key="2">
    <source>
        <dbReference type="ARBA" id="ARBA00023445"/>
    </source>
</evidence>
<comment type="caution">
    <text evidence="4">The sequence shown here is derived from an EMBL/GenBank/DDBJ whole genome shotgun (WGS) entry which is preliminary data.</text>
</comment>
<dbReference type="EMBL" id="JAUIQD010000002">
    <property type="protein sequence ID" value="KAK3358814.1"/>
    <property type="molecule type" value="Genomic_DNA"/>
</dbReference>
<evidence type="ECO:0000313" key="5">
    <source>
        <dbReference type="Proteomes" id="UP001275084"/>
    </source>
</evidence>
<dbReference type="AlphaFoldDB" id="A0AAJ0HP20"/>
<proteinExistence type="inferred from homology"/>
<dbReference type="InterPro" id="IPR001509">
    <property type="entry name" value="Epimerase_deHydtase"/>
</dbReference>
<reference evidence="4" key="1">
    <citation type="journal article" date="2023" name="Mol. Phylogenet. Evol.">
        <title>Genome-scale phylogeny and comparative genomics of the fungal order Sordariales.</title>
        <authorList>
            <person name="Hensen N."/>
            <person name="Bonometti L."/>
            <person name="Westerberg I."/>
            <person name="Brannstrom I.O."/>
            <person name="Guillou S."/>
            <person name="Cros-Aarteil S."/>
            <person name="Calhoun S."/>
            <person name="Haridas S."/>
            <person name="Kuo A."/>
            <person name="Mondo S."/>
            <person name="Pangilinan J."/>
            <person name="Riley R."/>
            <person name="LaButti K."/>
            <person name="Andreopoulos B."/>
            <person name="Lipzen A."/>
            <person name="Chen C."/>
            <person name="Yan M."/>
            <person name="Daum C."/>
            <person name="Ng V."/>
            <person name="Clum A."/>
            <person name="Steindorff A."/>
            <person name="Ohm R.A."/>
            <person name="Martin F."/>
            <person name="Silar P."/>
            <person name="Natvig D.O."/>
            <person name="Lalanne C."/>
            <person name="Gautier V."/>
            <person name="Ament-Velasquez S.L."/>
            <person name="Kruys A."/>
            <person name="Hutchinson M.I."/>
            <person name="Powell A.J."/>
            <person name="Barry K."/>
            <person name="Miller A.N."/>
            <person name="Grigoriev I.V."/>
            <person name="Debuchy R."/>
            <person name="Gladieux P."/>
            <person name="Hiltunen Thoren M."/>
            <person name="Johannesson H."/>
        </authorList>
    </citation>
    <scope>NUCLEOTIDE SEQUENCE</scope>
    <source>
        <strain evidence="4">CBS 955.72</strain>
    </source>
</reference>